<evidence type="ECO:0000256" key="7">
    <source>
        <dbReference type="SAM" id="Phobius"/>
    </source>
</evidence>
<dbReference type="InterPro" id="IPR045863">
    <property type="entry name" value="CorA_TM1_TM2"/>
</dbReference>
<comment type="caution">
    <text evidence="8">The sequence shown here is derived from an EMBL/GenBank/DDBJ whole genome shotgun (WGS) entry which is preliminary data.</text>
</comment>
<evidence type="ECO:0000256" key="3">
    <source>
        <dbReference type="ARBA" id="ARBA00022989"/>
    </source>
</evidence>
<feature type="transmembrane region" description="Helical" evidence="7">
    <location>
        <begin position="435"/>
        <end position="459"/>
    </location>
</feature>
<evidence type="ECO:0000313" key="9">
    <source>
        <dbReference type="Proteomes" id="UP001430848"/>
    </source>
</evidence>
<dbReference type="InterPro" id="IPR002523">
    <property type="entry name" value="MgTranspt_CorA/ZnTranspt_ZntB"/>
</dbReference>
<feature type="compositionally biased region" description="Basic and acidic residues" evidence="6">
    <location>
        <begin position="613"/>
        <end position="636"/>
    </location>
</feature>
<gene>
    <name evidence="8" type="ORF">SLS63_004814</name>
</gene>
<evidence type="ECO:0000256" key="5">
    <source>
        <dbReference type="SAM" id="Coils"/>
    </source>
</evidence>
<dbReference type="PANTHER" id="PTHR47685:SF1">
    <property type="entry name" value="MAGNESIUM TRANSPORT PROTEIN CORA"/>
    <property type="match status" value="1"/>
</dbReference>
<sequence>MYSQRVPSSRRAEKEDVPLGSVSEQAAETKAPTGPAVAESIITDTSENSTLKSEIKKKSKSEQITERHPGKQKRKKGNPGNPPGTKEAKLNSRQPSFAPSFASTEAFRQLVNNGKTVLFMPFLHYETHDRRLSMAETIQRARTGGKPQRNASRDELLIHAYNNKLHPRRTLDQFFYHGIDTTQRDNDQVVWRYCQEHRMEPKVFMVDQLYTVITCFPQRWDQPKQDPLNVIDGIVEETNAKTRPPIHRHRLDEQQFQFLDMFESSIGHVTDQESRLFSKFHRASEKSTQWLKRYRRGVSGSQHELSDDLLNIHQETRLLSEIKDIQDELNIIAVLLYSQMLVLEEFHKNITDELRLEGSRKTTDGVIKEIKRRFQEQERLLEVHQNDLDRMDKQAHGIHGSLTNLLDLKQKHSNALEARFAREQAIIAAKQGQTIMVFTIVTIIFLPMSFIAAFFAINFQDWGNHLTIGYVTKYMFGIGLAISFVFVSMAFLVHDISDAWKSLIRTAKSYAGRIGRKKAPQVGEEAHPDDLSTWTVRDNKPGTAGAASTAAYRSHADDVEWKRGVLDSADHYAMRMSRDRDRYDHARLGLSPLRYGGRKLSVGSGNGVSLVRRSFDGRRGRPSGDLERGRDPSRVR</sequence>
<dbReference type="PANTHER" id="PTHR47685">
    <property type="entry name" value="MAGNESIUM TRANSPORT PROTEIN CORA"/>
    <property type="match status" value="1"/>
</dbReference>
<feature type="coiled-coil region" evidence="5">
    <location>
        <begin position="367"/>
        <end position="394"/>
    </location>
</feature>
<name>A0ABR1PD73_DIAER</name>
<reference evidence="8 9" key="1">
    <citation type="submission" date="2024-02" db="EMBL/GenBank/DDBJ databases">
        <title>De novo assembly and annotation of 12 fungi associated with fruit tree decline syndrome in Ontario, Canada.</title>
        <authorList>
            <person name="Sulman M."/>
            <person name="Ellouze W."/>
            <person name="Ilyukhin E."/>
        </authorList>
    </citation>
    <scope>NUCLEOTIDE SEQUENCE [LARGE SCALE GENOMIC DNA]</scope>
    <source>
        <strain evidence="8 9">M169</strain>
    </source>
</reference>
<protein>
    <recommendedName>
        <fullName evidence="10">Ankyrin repeat protein</fullName>
    </recommendedName>
</protein>
<organism evidence="8 9">
    <name type="scientific">Diaporthe eres</name>
    <name type="common">Phomopsis oblonga</name>
    <dbReference type="NCBI Taxonomy" id="83184"/>
    <lineage>
        <taxon>Eukaryota</taxon>
        <taxon>Fungi</taxon>
        <taxon>Dikarya</taxon>
        <taxon>Ascomycota</taxon>
        <taxon>Pezizomycotina</taxon>
        <taxon>Sordariomycetes</taxon>
        <taxon>Sordariomycetidae</taxon>
        <taxon>Diaporthales</taxon>
        <taxon>Diaporthaceae</taxon>
        <taxon>Diaporthe</taxon>
        <taxon>Diaporthe eres species complex</taxon>
    </lineage>
</organism>
<proteinExistence type="predicted"/>
<dbReference type="EMBL" id="JAKNSF020000018">
    <property type="protein sequence ID" value="KAK7733285.1"/>
    <property type="molecule type" value="Genomic_DNA"/>
</dbReference>
<keyword evidence="9" id="KW-1185">Reference proteome</keyword>
<dbReference type="Proteomes" id="UP001430848">
    <property type="component" value="Unassembled WGS sequence"/>
</dbReference>
<feature type="region of interest" description="Disordered" evidence="6">
    <location>
        <begin position="600"/>
        <end position="636"/>
    </location>
</feature>
<evidence type="ECO:0000256" key="6">
    <source>
        <dbReference type="SAM" id="MobiDB-lite"/>
    </source>
</evidence>
<dbReference type="Gene3D" id="1.20.58.340">
    <property type="entry name" value="Magnesium transport protein CorA, transmembrane region"/>
    <property type="match status" value="1"/>
</dbReference>
<evidence type="ECO:0000256" key="2">
    <source>
        <dbReference type="ARBA" id="ARBA00022692"/>
    </source>
</evidence>
<dbReference type="SUPFAM" id="SSF144083">
    <property type="entry name" value="Magnesium transport protein CorA, transmembrane region"/>
    <property type="match status" value="1"/>
</dbReference>
<evidence type="ECO:0000313" key="8">
    <source>
        <dbReference type="EMBL" id="KAK7733285.1"/>
    </source>
</evidence>
<feature type="compositionally biased region" description="Basic and acidic residues" evidence="6">
    <location>
        <begin position="53"/>
        <end position="69"/>
    </location>
</feature>
<keyword evidence="5" id="KW-0175">Coiled coil</keyword>
<feature type="compositionally biased region" description="Polar residues" evidence="6">
    <location>
        <begin position="42"/>
        <end position="51"/>
    </location>
</feature>
<keyword evidence="4 7" id="KW-0472">Membrane</keyword>
<evidence type="ECO:0008006" key="10">
    <source>
        <dbReference type="Google" id="ProtNLM"/>
    </source>
</evidence>
<feature type="transmembrane region" description="Helical" evidence="7">
    <location>
        <begin position="474"/>
        <end position="493"/>
    </location>
</feature>
<dbReference type="Pfam" id="PF01544">
    <property type="entry name" value="CorA"/>
    <property type="match status" value="1"/>
</dbReference>
<feature type="region of interest" description="Disordered" evidence="6">
    <location>
        <begin position="1"/>
        <end position="97"/>
    </location>
</feature>
<comment type="subcellular location">
    <subcellularLocation>
        <location evidence="1">Membrane</location>
        <topology evidence="1">Multi-pass membrane protein</topology>
    </subcellularLocation>
</comment>
<evidence type="ECO:0000256" key="1">
    <source>
        <dbReference type="ARBA" id="ARBA00004141"/>
    </source>
</evidence>
<dbReference type="InterPro" id="IPR050829">
    <property type="entry name" value="CorA_MIT"/>
</dbReference>
<keyword evidence="3 7" id="KW-1133">Transmembrane helix</keyword>
<keyword evidence="2 7" id="KW-0812">Transmembrane</keyword>
<evidence type="ECO:0000256" key="4">
    <source>
        <dbReference type="ARBA" id="ARBA00023136"/>
    </source>
</evidence>
<accession>A0ABR1PD73</accession>